<feature type="domain" description="DHFR" evidence="3">
    <location>
        <begin position="24"/>
        <end position="201"/>
    </location>
</feature>
<name>A0A9D4ZXR8_PEA</name>
<dbReference type="InterPro" id="IPR036926">
    <property type="entry name" value="Thymidate_synth/dCMP_Mease_sf"/>
</dbReference>
<dbReference type="Gramene" id="Psat07G0424100-T3">
    <property type="protein sequence ID" value="KAI5388476.1"/>
    <property type="gene ID" value="KIW84_074241"/>
</dbReference>
<dbReference type="SUPFAM" id="SSF55831">
    <property type="entry name" value="Thymidylate synthase/dCMP hydroxymethylase"/>
    <property type="match status" value="1"/>
</dbReference>
<dbReference type="InterPro" id="IPR024072">
    <property type="entry name" value="DHFR-like_dom_sf"/>
</dbReference>
<dbReference type="SUPFAM" id="SSF53597">
    <property type="entry name" value="Dihydrofolate reductase-like"/>
    <property type="match status" value="1"/>
</dbReference>
<dbReference type="GO" id="GO:0006231">
    <property type="term" value="P:dTMP biosynthetic process"/>
    <property type="evidence" value="ECO:0007669"/>
    <property type="project" value="TreeGrafter"/>
</dbReference>
<organism evidence="4 5">
    <name type="scientific">Pisum sativum</name>
    <name type="common">Garden pea</name>
    <name type="synonym">Lathyrus oleraceus</name>
    <dbReference type="NCBI Taxonomy" id="3888"/>
    <lineage>
        <taxon>Eukaryota</taxon>
        <taxon>Viridiplantae</taxon>
        <taxon>Streptophyta</taxon>
        <taxon>Embryophyta</taxon>
        <taxon>Tracheophyta</taxon>
        <taxon>Spermatophyta</taxon>
        <taxon>Magnoliopsida</taxon>
        <taxon>eudicotyledons</taxon>
        <taxon>Gunneridae</taxon>
        <taxon>Pentapetalae</taxon>
        <taxon>rosids</taxon>
        <taxon>fabids</taxon>
        <taxon>Fabales</taxon>
        <taxon>Fabaceae</taxon>
        <taxon>Papilionoideae</taxon>
        <taxon>50 kb inversion clade</taxon>
        <taxon>NPAAA clade</taxon>
        <taxon>Hologalegina</taxon>
        <taxon>IRL clade</taxon>
        <taxon>Fabeae</taxon>
        <taxon>Lathyrus</taxon>
    </lineage>
</organism>
<dbReference type="GO" id="GO:0005739">
    <property type="term" value="C:mitochondrion"/>
    <property type="evidence" value="ECO:0007669"/>
    <property type="project" value="TreeGrafter"/>
</dbReference>
<comment type="caution">
    <text evidence="4">The sequence shown here is derived from an EMBL/GenBank/DDBJ whole genome shotgun (WGS) entry which is preliminary data.</text>
</comment>
<dbReference type="GO" id="GO:0032259">
    <property type="term" value="P:methylation"/>
    <property type="evidence" value="ECO:0007669"/>
    <property type="project" value="UniProtKB-KW"/>
</dbReference>
<dbReference type="GO" id="GO:0004799">
    <property type="term" value="F:thymidylate synthase activity"/>
    <property type="evidence" value="ECO:0007669"/>
    <property type="project" value="TreeGrafter"/>
</dbReference>
<dbReference type="InterPro" id="IPR023451">
    <property type="entry name" value="Thymidate_synth/dCMP_Mease_dom"/>
</dbReference>
<evidence type="ECO:0000313" key="5">
    <source>
        <dbReference type="Proteomes" id="UP001058974"/>
    </source>
</evidence>
<dbReference type="EMBL" id="JAMSHJ010000007">
    <property type="protein sequence ID" value="KAI5388476.1"/>
    <property type="molecule type" value="Genomic_DNA"/>
</dbReference>
<evidence type="ECO:0000259" key="3">
    <source>
        <dbReference type="PROSITE" id="PS51330"/>
    </source>
</evidence>
<dbReference type="Gene3D" id="3.40.430.10">
    <property type="entry name" value="Dihydrofolate Reductase, subunit A"/>
    <property type="match status" value="1"/>
</dbReference>
<evidence type="ECO:0000256" key="2">
    <source>
        <dbReference type="ARBA" id="ARBA00022679"/>
    </source>
</evidence>
<dbReference type="GO" id="GO:0005829">
    <property type="term" value="C:cytosol"/>
    <property type="evidence" value="ECO:0007669"/>
    <property type="project" value="TreeGrafter"/>
</dbReference>
<dbReference type="PRINTS" id="PR00070">
    <property type="entry name" value="DHFR"/>
</dbReference>
<dbReference type="AlphaFoldDB" id="A0A9D4ZXR8"/>
<dbReference type="PANTHER" id="PTHR11548">
    <property type="entry name" value="THYMIDYLATE SYNTHASE 1"/>
    <property type="match status" value="1"/>
</dbReference>
<dbReference type="PROSITE" id="PS51330">
    <property type="entry name" value="DHFR_2"/>
    <property type="match status" value="1"/>
</dbReference>
<reference evidence="4 5" key="1">
    <citation type="journal article" date="2022" name="Nat. Genet.">
        <title>Improved pea reference genome and pan-genome highlight genomic features and evolutionary characteristics.</title>
        <authorList>
            <person name="Yang T."/>
            <person name="Liu R."/>
            <person name="Luo Y."/>
            <person name="Hu S."/>
            <person name="Wang D."/>
            <person name="Wang C."/>
            <person name="Pandey M.K."/>
            <person name="Ge S."/>
            <person name="Xu Q."/>
            <person name="Li N."/>
            <person name="Li G."/>
            <person name="Huang Y."/>
            <person name="Saxena R.K."/>
            <person name="Ji Y."/>
            <person name="Li M."/>
            <person name="Yan X."/>
            <person name="He Y."/>
            <person name="Liu Y."/>
            <person name="Wang X."/>
            <person name="Xiang C."/>
            <person name="Varshney R.K."/>
            <person name="Ding H."/>
            <person name="Gao S."/>
            <person name="Zong X."/>
        </authorList>
    </citation>
    <scope>NUCLEOTIDE SEQUENCE [LARGE SCALE GENOMIC DNA]</scope>
    <source>
        <strain evidence="4 5">cv. Zhongwan 6</strain>
    </source>
</reference>
<keyword evidence="2" id="KW-0808">Transferase</keyword>
<accession>A0A9D4ZXR8</accession>
<dbReference type="Pfam" id="PF00303">
    <property type="entry name" value="Thymidylat_synt"/>
    <property type="match status" value="1"/>
</dbReference>
<dbReference type="InterPro" id="IPR001796">
    <property type="entry name" value="DHFR_dom"/>
</dbReference>
<dbReference type="InterPro" id="IPR045097">
    <property type="entry name" value="Thymidate_synth/dCMP_Mease"/>
</dbReference>
<dbReference type="PANTHER" id="PTHR11548:SF2">
    <property type="entry name" value="THYMIDYLATE SYNTHASE"/>
    <property type="match status" value="1"/>
</dbReference>
<proteinExistence type="predicted"/>
<keyword evidence="5" id="KW-1185">Reference proteome</keyword>
<dbReference type="Proteomes" id="UP001058974">
    <property type="component" value="Chromosome 7"/>
</dbReference>
<gene>
    <name evidence="4" type="ORF">KIW84_074241</name>
</gene>
<dbReference type="Gene3D" id="3.30.572.10">
    <property type="entry name" value="Thymidylate synthase/dCMP hydroxymethylase domain"/>
    <property type="match status" value="1"/>
</dbReference>
<dbReference type="CDD" id="cd00209">
    <property type="entry name" value="DHFR"/>
    <property type="match status" value="1"/>
</dbReference>
<keyword evidence="1" id="KW-0489">Methyltransferase</keyword>
<dbReference type="GO" id="GO:0046654">
    <property type="term" value="P:tetrahydrofolate biosynthetic process"/>
    <property type="evidence" value="ECO:0007669"/>
    <property type="project" value="InterPro"/>
</dbReference>
<evidence type="ECO:0000256" key="1">
    <source>
        <dbReference type="ARBA" id="ARBA00022603"/>
    </source>
</evidence>
<sequence>MASDSLVIINGNGIDNSPPNPQRTYQAVVIATRDMGISKEGILPWTLPTDQKFFEDITTITSDPKKKNAVVMGRKSWEAIPPESRPLSGRLNVVLTRSGSFDIATAENVLICGSVSSAMELLAASPYCLSIEKVFLTGGGEIFREALHGPGCEAIHITEIEASIECDTFMPQIDFSVFHPWYSSFPLVENGIRYSFNTYVRIRCSTEASQGLNTDPILNDSSNSLKFEVKDFSFLPKIIFERHEEYKYLRLVEEIISEGTTKDDRTGTGTLSIFGSKMRFNLRKSFPLLTTKKVFWRGVVEELLWFISGSTNAKVLQEKGIHIWDGNASREYLDRQA</sequence>
<dbReference type="Pfam" id="PF00186">
    <property type="entry name" value="DHFR_1"/>
    <property type="match status" value="1"/>
</dbReference>
<protein>
    <recommendedName>
        <fullName evidence="3">DHFR domain-containing protein</fullName>
    </recommendedName>
</protein>
<evidence type="ECO:0000313" key="4">
    <source>
        <dbReference type="EMBL" id="KAI5388476.1"/>
    </source>
</evidence>
<dbReference type="GO" id="GO:0004146">
    <property type="term" value="F:dihydrofolate reductase activity"/>
    <property type="evidence" value="ECO:0007669"/>
    <property type="project" value="InterPro"/>
</dbReference>